<accession>A0A0B6YG86</accession>
<evidence type="ECO:0000313" key="1">
    <source>
        <dbReference type="EMBL" id="CEK55184.1"/>
    </source>
</evidence>
<dbReference type="AlphaFoldDB" id="A0A0B6YG86"/>
<dbReference type="EMBL" id="HACG01008319">
    <property type="protein sequence ID" value="CEK55184.1"/>
    <property type="molecule type" value="Transcribed_RNA"/>
</dbReference>
<proteinExistence type="predicted"/>
<protein>
    <submittedName>
        <fullName evidence="1">Uncharacterized protein</fullName>
    </submittedName>
</protein>
<organism evidence="1">
    <name type="scientific">Arion vulgaris</name>
    <dbReference type="NCBI Taxonomy" id="1028688"/>
    <lineage>
        <taxon>Eukaryota</taxon>
        <taxon>Metazoa</taxon>
        <taxon>Spiralia</taxon>
        <taxon>Lophotrochozoa</taxon>
        <taxon>Mollusca</taxon>
        <taxon>Gastropoda</taxon>
        <taxon>Heterobranchia</taxon>
        <taxon>Euthyneura</taxon>
        <taxon>Panpulmonata</taxon>
        <taxon>Eupulmonata</taxon>
        <taxon>Stylommatophora</taxon>
        <taxon>Helicina</taxon>
        <taxon>Arionoidea</taxon>
        <taxon>Arionidae</taxon>
        <taxon>Arion</taxon>
    </lineage>
</organism>
<reference evidence="1" key="1">
    <citation type="submission" date="2014-12" db="EMBL/GenBank/DDBJ databases">
        <title>Insight into the proteome of Arion vulgaris.</title>
        <authorList>
            <person name="Aradska J."/>
            <person name="Bulat T."/>
            <person name="Smidak R."/>
            <person name="Sarate P."/>
            <person name="Gangsoo J."/>
            <person name="Sialana F."/>
            <person name="Bilban M."/>
            <person name="Lubec G."/>
        </authorList>
    </citation>
    <scope>NUCLEOTIDE SEQUENCE</scope>
    <source>
        <tissue evidence="1">Skin</tissue>
    </source>
</reference>
<sequence>HFIILKQAVLAGKVFNNSDQLSEEYDSKNFRKMNQKNNVSLVELKYRIGLVEE</sequence>
<feature type="non-terminal residue" evidence="1">
    <location>
        <position position="1"/>
    </location>
</feature>
<gene>
    <name evidence="1" type="primary">ORF24567</name>
</gene>
<name>A0A0B6YG86_9EUPU</name>